<evidence type="ECO:0000313" key="2">
    <source>
        <dbReference type="EMBL" id="VEG54266.1"/>
    </source>
</evidence>
<dbReference type="EMBL" id="LR134356">
    <property type="protein sequence ID" value="VEG54266.1"/>
    <property type="molecule type" value="Genomic_DNA"/>
</dbReference>
<protein>
    <submittedName>
        <fullName evidence="2">Uncharacterized protein</fullName>
    </submittedName>
</protein>
<feature type="compositionally biased region" description="Polar residues" evidence="1">
    <location>
        <begin position="1"/>
        <end position="11"/>
    </location>
</feature>
<dbReference type="Proteomes" id="UP000279306">
    <property type="component" value="Chromosome"/>
</dbReference>
<sequence length="127" mass="12075">MPTQSRSDGTGNSLGSGTGRPGIDGMVSDGGDTRFDRPVAASGVIGLGTPGTLTLTAPAPPGTGGAPGGVTPITDEAVFCKVRATPGGVSRSDSVSWLPGVPGIGVPGVPALTFAEFGRVGGTGGAG</sequence>
<proteinExistence type="predicted"/>
<organism evidence="2 3">
    <name type="scientific">Mycolicibacterium aurum</name>
    <name type="common">Mycobacterium aurum</name>
    <dbReference type="NCBI Taxonomy" id="1791"/>
    <lineage>
        <taxon>Bacteria</taxon>
        <taxon>Bacillati</taxon>
        <taxon>Actinomycetota</taxon>
        <taxon>Actinomycetes</taxon>
        <taxon>Mycobacteriales</taxon>
        <taxon>Mycobacteriaceae</taxon>
        <taxon>Mycolicibacterium</taxon>
    </lineage>
</organism>
<feature type="region of interest" description="Disordered" evidence="1">
    <location>
        <begin position="1"/>
        <end position="70"/>
    </location>
</feature>
<keyword evidence="3" id="KW-1185">Reference proteome</keyword>
<dbReference type="KEGG" id="mauu:NCTC10437_02383"/>
<accession>A0A3S4SIY4</accession>
<evidence type="ECO:0000313" key="3">
    <source>
        <dbReference type="Proteomes" id="UP000279306"/>
    </source>
</evidence>
<dbReference type="AlphaFoldDB" id="A0A3S4SIY4"/>
<name>A0A3S4SIY4_MYCAU</name>
<feature type="compositionally biased region" description="Gly residues" evidence="1">
    <location>
        <begin position="12"/>
        <end position="22"/>
    </location>
</feature>
<evidence type="ECO:0000256" key="1">
    <source>
        <dbReference type="SAM" id="MobiDB-lite"/>
    </source>
</evidence>
<gene>
    <name evidence="2" type="ORF">NCTC10437_02383</name>
</gene>
<reference evidence="2 3" key="1">
    <citation type="submission" date="2018-12" db="EMBL/GenBank/DDBJ databases">
        <authorList>
            <consortium name="Pathogen Informatics"/>
        </authorList>
    </citation>
    <scope>NUCLEOTIDE SEQUENCE [LARGE SCALE GENOMIC DNA]</scope>
    <source>
        <strain evidence="2 3">NCTC10437</strain>
    </source>
</reference>